<dbReference type="GO" id="GO:0005524">
    <property type="term" value="F:ATP binding"/>
    <property type="evidence" value="ECO:0007669"/>
    <property type="project" value="UniProtKB-UniRule"/>
</dbReference>
<comment type="similarity">
    <text evidence="2">Belongs to the protein kinase superfamily. CAMK Ser/Thr protein kinase family. NIM1 subfamily.</text>
</comment>
<evidence type="ECO:0000256" key="8">
    <source>
        <dbReference type="ARBA" id="ARBA00022777"/>
    </source>
</evidence>
<dbReference type="GO" id="GO:0046872">
    <property type="term" value="F:metal ion binding"/>
    <property type="evidence" value="ECO:0007669"/>
    <property type="project" value="UniProtKB-KW"/>
</dbReference>
<evidence type="ECO:0000256" key="9">
    <source>
        <dbReference type="ARBA" id="ARBA00022840"/>
    </source>
</evidence>
<evidence type="ECO:0000256" key="14">
    <source>
        <dbReference type="PROSITE-ProRule" id="PRU10141"/>
    </source>
</evidence>
<dbReference type="InterPro" id="IPR006355">
    <property type="entry name" value="LHPP/HDHD2"/>
</dbReference>
<dbReference type="InterPro" id="IPR017441">
    <property type="entry name" value="Protein_kinase_ATP_BS"/>
</dbReference>
<proteinExistence type="inferred from homology"/>
<evidence type="ECO:0000256" key="7">
    <source>
        <dbReference type="ARBA" id="ARBA00022741"/>
    </source>
</evidence>
<dbReference type="InterPro" id="IPR000719">
    <property type="entry name" value="Prot_kinase_dom"/>
</dbReference>
<evidence type="ECO:0000259" key="15">
    <source>
        <dbReference type="PROSITE" id="PS50011"/>
    </source>
</evidence>
<evidence type="ECO:0000256" key="3">
    <source>
        <dbReference type="ARBA" id="ARBA00012513"/>
    </source>
</evidence>
<accession>A0AAN8F8N7</accession>
<sequence length="625" mass="68790">MLAEPKVCVGPAGVPVPNNPAQSKEQSSSTRKAQVVKILGEGAFGEVKLVVDPRNPMCCVALKCIDLRKFQNNSEALNQFKKEAYLQRLLSSKECDNMIRYIGMRVETEGGLNELQIYLEYADGGELFDQIEPDVGMPPVKAQFYFRQLLNGLKHIHSMGVVHRDIKPENLLLTGQDVLKISDFGMATVFRHSDRERMLNATCGTLPYASPQVIKGLYKECPAYNEWIMGTVVVTENNPWKKIDNTALSLIRAILTEDENTRATLQRIMEHPWINTDCVTARGNSVSVPAIKRKRLSDDRSDCAAASQPSAVKWTPSVVNGYNSFSQPAEALLLSNSQLSQTVDIDPMAMMVRRMTRFCVTVCGAEVVSRIRAACVDLGFLPVEKANKTSGCSITYGNSLFYVGFVTSDTGVWESINVLHRRVTGCGFHIGKDEIFTSLIAARKFVEERKLRPMLMLAQEALEDFEGINTSNPNAVVVGLAPSEFHFEKLNDAFKLVLNGAELIAVHKGRYYKRTDGLALGPGPFVAALEYATGAKAVVVGKPEPKFFHMGAATLGDDIDLANTVMIGDDAKDDVLGAIQSGMKGILVRTGKYRKGDEQHIPAERRNCVESFAEAVELIEKGSVL</sequence>
<dbReference type="SMART" id="SM00220">
    <property type="entry name" value="S_TKc"/>
    <property type="match status" value="1"/>
</dbReference>
<evidence type="ECO:0000256" key="2">
    <source>
        <dbReference type="ARBA" id="ARBA00010791"/>
    </source>
</evidence>
<dbReference type="PROSITE" id="PS50011">
    <property type="entry name" value="PROTEIN_KINASE_DOM"/>
    <property type="match status" value="1"/>
</dbReference>
<evidence type="ECO:0000313" key="17">
    <source>
        <dbReference type="Proteomes" id="UP001331761"/>
    </source>
</evidence>
<dbReference type="GO" id="GO:0004674">
    <property type="term" value="F:protein serine/threonine kinase activity"/>
    <property type="evidence" value="ECO:0007669"/>
    <property type="project" value="UniProtKB-KW"/>
</dbReference>
<dbReference type="NCBIfam" id="TIGR01458">
    <property type="entry name" value="HAD-SF-IIA-hyp3"/>
    <property type="match status" value="1"/>
</dbReference>
<dbReference type="PROSITE" id="PS00108">
    <property type="entry name" value="PROTEIN_KINASE_ST"/>
    <property type="match status" value="1"/>
</dbReference>
<evidence type="ECO:0000256" key="1">
    <source>
        <dbReference type="ARBA" id="ARBA00001946"/>
    </source>
</evidence>
<dbReference type="EC" id="2.7.11.1" evidence="3"/>
<dbReference type="InterPro" id="IPR008271">
    <property type="entry name" value="Ser/Thr_kinase_AS"/>
</dbReference>
<dbReference type="InterPro" id="IPR036412">
    <property type="entry name" value="HAD-like_sf"/>
</dbReference>
<dbReference type="Gene3D" id="1.10.510.10">
    <property type="entry name" value="Transferase(Phosphotransferase) domain 1"/>
    <property type="match status" value="1"/>
</dbReference>
<keyword evidence="7 14" id="KW-0547">Nucleotide-binding</keyword>
<evidence type="ECO:0000256" key="5">
    <source>
        <dbReference type="ARBA" id="ARBA00022679"/>
    </source>
</evidence>
<keyword evidence="9 14" id="KW-0067">ATP-binding</keyword>
<evidence type="ECO:0000256" key="12">
    <source>
        <dbReference type="ARBA" id="ARBA00047899"/>
    </source>
</evidence>
<dbReference type="Pfam" id="PF13242">
    <property type="entry name" value="Hydrolase_like"/>
    <property type="match status" value="1"/>
</dbReference>
<protein>
    <recommendedName>
        <fullName evidence="11">Haloacid dehalogenase-like hydrolase domain-containing protein 2</fullName>
        <ecNumber evidence="3">2.7.11.1</ecNumber>
    </recommendedName>
</protein>
<evidence type="ECO:0000256" key="13">
    <source>
        <dbReference type="ARBA" id="ARBA00048679"/>
    </source>
</evidence>
<dbReference type="InterPro" id="IPR011009">
    <property type="entry name" value="Kinase-like_dom_sf"/>
</dbReference>
<comment type="cofactor">
    <cofactor evidence="1">
        <name>Mg(2+)</name>
        <dbReference type="ChEBI" id="CHEBI:18420"/>
    </cofactor>
</comment>
<name>A0AAN8F8N7_TRICO</name>
<evidence type="ECO:0000313" key="16">
    <source>
        <dbReference type="EMBL" id="KAK5975021.1"/>
    </source>
</evidence>
<dbReference type="FunFam" id="3.40.50.1000:FF:000060">
    <property type="entry name" value="Haloacid dehalogenase-like hydrolase domain-containing protein 2"/>
    <property type="match status" value="1"/>
</dbReference>
<dbReference type="Pfam" id="PF00069">
    <property type="entry name" value="Pkinase"/>
    <property type="match status" value="1"/>
</dbReference>
<dbReference type="SUPFAM" id="SSF56112">
    <property type="entry name" value="Protein kinase-like (PK-like)"/>
    <property type="match status" value="1"/>
</dbReference>
<keyword evidence="5" id="KW-0808">Transferase</keyword>
<evidence type="ECO:0000256" key="10">
    <source>
        <dbReference type="ARBA" id="ARBA00022842"/>
    </source>
</evidence>
<dbReference type="InterPro" id="IPR023214">
    <property type="entry name" value="HAD_sf"/>
</dbReference>
<keyword evidence="6" id="KW-0479">Metal-binding</keyword>
<keyword evidence="8" id="KW-0418">Kinase</keyword>
<comment type="caution">
    <text evidence="16">The sequence shown here is derived from an EMBL/GenBank/DDBJ whole genome shotgun (WGS) entry which is preliminary data.</text>
</comment>
<keyword evidence="4" id="KW-0723">Serine/threonine-protein kinase</keyword>
<evidence type="ECO:0000256" key="4">
    <source>
        <dbReference type="ARBA" id="ARBA00022527"/>
    </source>
</evidence>
<dbReference type="Gene3D" id="3.40.50.1000">
    <property type="entry name" value="HAD superfamily/HAD-like"/>
    <property type="match status" value="2"/>
</dbReference>
<feature type="binding site" evidence="14">
    <location>
        <position position="63"/>
    </location>
    <ligand>
        <name>ATP</name>
        <dbReference type="ChEBI" id="CHEBI:30616"/>
    </ligand>
</feature>
<reference evidence="16 17" key="1">
    <citation type="submission" date="2019-10" db="EMBL/GenBank/DDBJ databases">
        <title>Assembly and Annotation for the nematode Trichostrongylus colubriformis.</title>
        <authorList>
            <person name="Martin J."/>
        </authorList>
    </citation>
    <scope>NUCLEOTIDE SEQUENCE [LARGE SCALE GENOMIC DNA]</scope>
    <source>
        <strain evidence="16">G859</strain>
        <tissue evidence="16">Whole worm</tissue>
    </source>
</reference>
<keyword evidence="17" id="KW-1185">Reference proteome</keyword>
<evidence type="ECO:0000256" key="6">
    <source>
        <dbReference type="ARBA" id="ARBA00022723"/>
    </source>
</evidence>
<keyword evidence="10" id="KW-0460">Magnesium</keyword>
<comment type="catalytic activity">
    <reaction evidence="13">
        <text>L-seryl-[protein] + ATP = O-phospho-L-seryl-[protein] + ADP + H(+)</text>
        <dbReference type="Rhea" id="RHEA:17989"/>
        <dbReference type="Rhea" id="RHEA-COMP:9863"/>
        <dbReference type="Rhea" id="RHEA-COMP:11604"/>
        <dbReference type="ChEBI" id="CHEBI:15378"/>
        <dbReference type="ChEBI" id="CHEBI:29999"/>
        <dbReference type="ChEBI" id="CHEBI:30616"/>
        <dbReference type="ChEBI" id="CHEBI:83421"/>
        <dbReference type="ChEBI" id="CHEBI:456216"/>
        <dbReference type="EC" id="2.7.11.1"/>
    </reaction>
</comment>
<dbReference type="SUPFAM" id="SSF56784">
    <property type="entry name" value="HAD-like"/>
    <property type="match status" value="1"/>
</dbReference>
<dbReference type="GO" id="GO:0005737">
    <property type="term" value="C:cytoplasm"/>
    <property type="evidence" value="ECO:0007669"/>
    <property type="project" value="TreeGrafter"/>
</dbReference>
<comment type="catalytic activity">
    <reaction evidence="12">
        <text>L-threonyl-[protein] + ATP = O-phospho-L-threonyl-[protein] + ADP + H(+)</text>
        <dbReference type="Rhea" id="RHEA:46608"/>
        <dbReference type="Rhea" id="RHEA-COMP:11060"/>
        <dbReference type="Rhea" id="RHEA-COMP:11605"/>
        <dbReference type="ChEBI" id="CHEBI:15378"/>
        <dbReference type="ChEBI" id="CHEBI:30013"/>
        <dbReference type="ChEBI" id="CHEBI:30616"/>
        <dbReference type="ChEBI" id="CHEBI:61977"/>
        <dbReference type="ChEBI" id="CHEBI:456216"/>
        <dbReference type="EC" id="2.7.11.1"/>
    </reaction>
</comment>
<dbReference type="GO" id="GO:0016791">
    <property type="term" value="F:phosphatase activity"/>
    <property type="evidence" value="ECO:0007669"/>
    <property type="project" value="InterPro"/>
</dbReference>
<dbReference type="AlphaFoldDB" id="A0AAN8F8N7"/>
<dbReference type="Proteomes" id="UP001331761">
    <property type="component" value="Unassembled WGS sequence"/>
</dbReference>
<gene>
    <name evidence="16" type="ORF">GCK32_003477</name>
</gene>
<dbReference type="PANTHER" id="PTHR24346:SF107">
    <property type="entry name" value="SERINE_THREONINE-PROTEIN KINASE CHK1"/>
    <property type="match status" value="1"/>
</dbReference>
<dbReference type="PROSITE" id="PS00107">
    <property type="entry name" value="PROTEIN_KINASE_ATP"/>
    <property type="match status" value="1"/>
</dbReference>
<organism evidence="16 17">
    <name type="scientific">Trichostrongylus colubriformis</name>
    <name type="common">Black scour worm</name>
    <dbReference type="NCBI Taxonomy" id="6319"/>
    <lineage>
        <taxon>Eukaryota</taxon>
        <taxon>Metazoa</taxon>
        <taxon>Ecdysozoa</taxon>
        <taxon>Nematoda</taxon>
        <taxon>Chromadorea</taxon>
        <taxon>Rhabditida</taxon>
        <taxon>Rhabditina</taxon>
        <taxon>Rhabditomorpha</taxon>
        <taxon>Strongyloidea</taxon>
        <taxon>Trichostrongylidae</taxon>
        <taxon>Trichostrongylus</taxon>
    </lineage>
</organism>
<feature type="domain" description="Protein kinase" evidence="15">
    <location>
        <begin position="33"/>
        <end position="274"/>
    </location>
</feature>
<evidence type="ECO:0000256" key="11">
    <source>
        <dbReference type="ARBA" id="ARBA00039666"/>
    </source>
</evidence>
<dbReference type="GO" id="GO:0035556">
    <property type="term" value="P:intracellular signal transduction"/>
    <property type="evidence" value="ECO:0007669"/>
    <property type="project" value="TreeGrafter"/>
</dbReference>
<dbReference type="EMBL" id="WIXE01013530">
    <property type="protein sequence ID" value="KAK5975021.1"/>
    <property type="molecule type" value="Genomic_DNA"/>
</dbReference>
<dbReference type="PANTHER" id="PTHR24346">
    <property type="entry name" value="MAP/MICROTUBULE AFFINITY-REGULATING KINASE"/>
    <property type="match status" value="1"/>
</dbReference>